<dbReference type="EMBL" id="CP003179">
    <property type="protein sequence ID" value="AEW03825.1"/>
    <property type="molecule type" value="Genomic_DNA"/>
</dbReference>
<dbReference type="HOGENOM" id="CLU_764879_0_0_9"/>
<reference evidence="2" key="1">
    <citation type="submission" date="2011-12" db="EMBL/GenBank/DDBJ databases">
        <title>The complete genome of chromosome of Sulfobacillus acidophilus DSM 10332.</title>
        <authorList>
            <person name="Lucas S."/>
            <person name="Han J."/>
            <person name="Lapidus A."/>
            <person name="Bruce D."/>
            <person name="Goodwin L."/>
            <person name="Pitluck S."/>
            <person name="Peters L."/>
            <person name="Kyrpides N."/>
            <person name="Mavromatis K."/>
            <person name="Ivanova N."/>
            <person name="Mikhailova N."/>
            <person name="Chertkov O."/>
            <person name="Saunders E."/>
            <person name="Detter J.C."/>
            <person name="Tapia R."/>
            <person name="Han C."/>
            <person name="Land M."/>
            <person name="Hauser L."/>
            <person name="Markowitz V."/>
            <person name="Cheng J.-F."/>
            <person name="Hugenholtz P."/>
            <person name="Woyke T."/>
            <person name="Wu D."/>
            <person name="Pukall R."/>
            <person name="Gehrich-Schroeter G."/>
            <person name="Schneider S."/>
            <person name="Klenk H.-P."/>
            <person name="Eisen J.A."/>
        </authorList>
    </citation>
    <scope>NUCLEOTIDE SEQUENCE [LARGE SCALE GENOMIC DNA]</scope>
    <source>
        <strain evidence="2">ATCC 700253 / DSM 10332 / NAL</strain>
    </source>
</reference>
<proteinExistence type="predicted"/>
<evidence type="ECO:0000313" key="2">
    <source>
        <dbReference type="Proteomes" id="UP000005439"/>
    </source>
</evidence>
<protein>
    <submittedName>
        <fullName evidence="1">Uncharacterized protein</fullName>
    </submittedName>
</protein>
<reference evidence="1 2" key="2">
    <citation type="journal article" date="2012" name="Stand. Genomic Sci.">
        <title>Complete genome sequence of the moderately thermophilic mineral-sulfide-oxidizing firmicute Sulfobacillus acidophilus type strain (NAL(T)).</title>
        <authorList>
            <person name="Anderson I."/>
            <person name="Chertkov O."/>
            <person name="Chen A."/>
            <person name="Saunders E."/>
            <person name="Lapidus A."/>
            <person name="Nolan M."/>
            <person name="Lucas S."/>
            <person name="Hammon N."/>
            <person name="Deshpande S."/>
            <person name="Cheng J.F."/>
            <person name="Han C."/>
            <person name="Tapia R."/>
            <person name="Goodwin L.A."/>
            <person name="Pitluck S."/>
            <person name="Liolios K."/>
            <person name="Pagani I."/>
            <person name="Ivanova N."/>
            <person name="Mikhailova N."/>
            <person name="Pati A."/>
            <person name="Palaniappan K."/>
            <person name="Land M."/>
            <person name="Pan C."/>
            <person name="Rohde M."/>
            <person name="Pukall R."/>
            <person name="Goker M."/>
            <person name="Detter J.C."/>
            <person name="Woyke T."/>
            <person name="Bristow J."/>
            <person name="Eisen J.A."/>
            <person name="Markowitz V."/>
            <person name="Hugenholtz P."/>
            <person name="Kyrpides N.C."/>
            <person name="Klenk H.P."/>
            <person name="Mavromatis K."/>
        </authorList>
    </citation>
    <scope>NUCLEOTIDE SEQUENCE [LARGE SCALE GENOMIC DNA]</scope>
    <source>
        <strain evidence="2">ATCC 700253 / DSM 10332 / NAL</strain>
    </source>
</reference>
<dbReference type="AlphaFoldDB" id="G8TWX7"/>
<dbReference type="PANTHER" id="PTHR34351">
    <property type="entry name" value="SLR1927 PROTEIN-RELATED"/>
    <property type="match status" value="1"/>
</dbReference>
<name>G8TWX7_SULAD</name>
<dbReference type="PANTHER" id="PTHR34351:SF2">
    <property type="entry name" value="DUF58 DOMAIN-CONTAINING PROTEIN"/>
    <property type="match status" value="1"/>
</dbReference>
<dbReference type="Proteomes" id="UP000005439">
    <property type="component" value="Chromosome"/>
</dbReference>
<sequence length="362" mass="40964">MTRRILFLALAALAGLLLCFGGSLPLASHIDVLGIILLGIFLVIGMSPPPRVSRRLESGPYFAGHPLTVTLTLTFPRWGLWPWVVVIDRLPDALALGPARLVLYPRRRRQMTFTYTIRHLVRGQYVLGPIEIQWGDWFGWTRFTHRVLLETPLTVWPEITSWPTTLTARPLGKPRSPFGRPDPTPDFWRGLRPYVPGDRFSQIHWKSLARSDTWLTKEWDPPHHRWTFAVDNQKTFSLPEWELVLSLVASVLMWGHRTGSAVRVYFLDQPHAFFDGTPTRQQLVQSLNRLAEWPSDGVPASSSPPRFSLAGSFSWWVGPSAGAPPPEASGRWLRIGEGGLTRLADLPRMLQSAPRLLQRSGQ</sequence>
<dbReference type="PATRIC" id="fig|679936.5.peg.261"/>
<dbReference type="KEGG" id="sap:Sulac_0256"/>
<accession>G8TWX7</accession>
<organism evidence="1 2">
    <name type="scientific">Sulfobacillus acidophilus (strain ATCC 700253 / DSM 10332 / NAL)</name>
    <dbReference type="NCBI Taxonomy" id="679936"/>
    <lineage>
        <taxon>Bacteria</taxon>
        <taxon>Bacillati</taxon>
        <taxon>Bacillota</taxon>
        <taxon>Clostridia</taxon>
        <taxon>Eubacteriales</taxon>
        <taxon>Clostridiales Family XVII. Incertae Sedis</taxon>
        <taxon>Sulfobacillus</taxon>
    </lineage>
</organism>
<gene>
    <name evidence="1" type="ordered locus">Sulac_0256</name>
</gene>
<evidence type="ECO:0000313" key="1">
    <source>
        <dbReference type="EMBL" id="AEW03825.1"/>
    </source>
</evidence>
<keyword evidence="2" id="KW-1185">Reference proteome</keyword>
<dbReference type="STRING" id="679936.Sulac_0256"/>